<dbReference type="GO" id="GO:0016747">
    <property type="term" value="F:acyltransferase activity, transferring groups other than amino-acyl groups"/>
    <property type="evidence" value="ECO:0007669"/>
    <property type="project" value="InterPro"/>
</dbReference>
<dbReference type="PANTHER" id="PTHR23028:SF134">
    <property type="entry name" value="PUTATIVE (AFU_ORTHOLOGUE AFUA_4G08520)-RELATED"/>
    <property type="match status" value="1"/>
</dbReference>
<gene>
    <name evidence="3" type="ORF">EJ08DRAFT_252050</name>
</gene>
<reference evidence="3" key="1">
    <citation type="journal article" date="2020" name="Stud. Mycol.">
        <title>101 Dothideomycetes genomes: a test case for predicting lifestyles and emergence of pathogens.</title>
        <authorList>
            <person name="Haridas S."/>
            <person name="Albert R."/>
            <person name="Binder M."/>
            <person name="Bloem J."/>
            <person name="Labutti K."/>
            <person name="Salamov A."/>
            <person name="Andreopoulos B."/>
            <person name="Baker S."/>
            <person name="Barry K."/>
            <person name="Bills G."/>
            <person name="Bluhm B."/>
            <person name="Cannon C."/>
            <person name="Castanera R."/>
            <person name="Culley D."/>
            <person name="Daum C."/>
            <person name="Ezra D."/>
            <person name="Gonzalez J."/>
            <person name="Henrissat B."/>
            <person name="Kuo A."/>
            <person name="Liang C."/>
            <person name="Lipzen A."/>
            <person name="Lutzoni F."/>
            <person name="Magnuson J."/>
            <person name="Mondo S."/>
            <person name="Nolan M."/>
            <person name="Ohm R."/>
            <person name="Pangilinan J."/>
            <person name="Park H.-J."/>
            <person name="Ramirez L."/>
            <person name="Alfaro M."/>
            <person name="Sun H."/>
            <person name="Tritt A."/>
            <person name="Yoshinaga Y."/>
            <person name="Zwiers L.-H."/>
            <person name="Turgeon B."/>
            <person name="Goodwin S."/>
            <person name="Spatafora J."/>
            <person name="Crous P."/>
            <person name="Grigoriev I."/>
        </authorList>
    </citation>
    <scope>NUCLEOTIDE SEQUENCE</scope>
    <source>
        <strain evidence="3">CBS 130266</strain>
    </source>
</reference>
<keyword evidence="1" id="KW-0812">Transmembrane</keyword>
<feature type="transmembrane region" description="Helical" evidence="1">
    <location>
        <begin position="357"/>
        <end position="375"/>
    </location>
</feature>
<keyword evidence="1" id="KW-0472">Membrane</keyword>
<feature type="transmembrane region" description="Helical" evidence="1">
    <location>
        <begin position="55"/>
        <end position="77"/>
    </location>
</feature>
<dbReference type="PANTHER" id="PTHR23028">
    <property type="entry name" value="ACETYLTRANSFERASE"/>
    <property type="match status" value="1"/>
</dbReference>
<feature type="transmembrane region" description="Helical" evidence="1">
    <location>
        <begin position="98"/>
        <end position="117"/>
    </location>
</feature>
<feature type="transmembrane region" description="Helical" evidence="1">
    <location>
        <begin position="468"/>
        <end position="491"/>
    </location>
</feature>
<feature type="transmembrane region" description="Helical" evidence="1">
    <location>
        <begin position="399"/>
        <end position="417"/>
    </location>
</feature>
<feature type="domain" description="Acyltransferase 3" evidence="2">
    <location>
        <begin position="52"/>
        <end position="280"/>
    </location>
</feature>
<evidence type="ECO:0000256" key="1">
    <source>
        <dbReference type="SAM" id="Phobius"/>
    </source>
</evidence>
<dbReference type="InterPro" id="IPR050879">
    <property type="entry name" value="Acyltransferase_3"/>
</dbReference>
<evidence type="ECO:0000259" key="2">
    <source>
        <dbReference type="Pfam" id="PF01757"/>
    </source>
</evidence>
<proteinExistence type="predicted"/>
<organism evidence="3 4">
    <name type="scientific">Tothia fuscella</name>
    <dbReference type="NCBI Taxonomy" id="1048955"/>
    <lineage>
        <taxon>Eukaryota</taxon>
        <taxon>Fungi</taxon>
        <taxon>Dikarya</taxon>
        <taxon>Ascomycota</taxon>
        <taxon>Pezizomycotina</taxon>
        <taxon>Dothideomycetes</taxon>
        <taxon>Pleosporomycetidae</taxon>
        <taxon>Venturiales</taxon>
        <taxon>Cylindrosympodiaceae</taxon>
        <taxon>Tothia</taxon>
    </lineage>
</organism>
<feature type="transmembrane region" description="Helical" evidence="1">
    <location>
        <begin position="148"/>
        <end position="170"/>
    </location>
</feature>
<evidence type="ECO:0000313" key="3">
    <source>
        <dbReference type="EMBL" id="KAF2430113.1"/>
    </source>
</evidence>
<feature type="transmembrane region" description="Helical" evidence="1">
    <location>
        <begin position="429"/>
        <end position="448"/>
    </location>
</feature>
<accession>A0A9P4NRJ2</accession>
<dbReference type="InterPro" id="IPR002656">
    <property type="entry name" value="Acyl_transf_3_dom"/>
</dbReference>
<comment type="caution">
    <text evidence="3">The sequence shown here is derived from an EMBL/GenBank/DDBJ whole genome shotgun (WGS) entry which is preliminary data.</text>
</comment>
<evidence type="ECO:0000313" key="4">
    <source>
        <dbReference type="Proteomes" id="UP000800235"/>
    </source>
</evidence>
<sequence length="513" mass="58877">MLPQIPSSLSLSSLEDAKTVSRKLLLHILPSYVQTHITGTEEKPRRLHNTSALDGLRGVAALFVFFFHILFSYKAFVEYGYGQSEENMRFIQLPFLTLFFRGHSMVAIFFVVGGYVLSLKPLTLIHSHRHSEAHSALVSSVFRRGLRLYIPAIAITFLTMLTIWVGLWEYPRKFITDDQKFIYYADNHPNPLPTLREQFWDWVYATGSLTDVFNYYNRNGFLLPYYNAYDPHLWTVPFEYRSSLILSIAILAFSRCKTVARLLLVASTIIFCGLWDRWELVCFLSGSLICDIDISLRTANTINTDNELEDLEDGEEKLPEYSELALTSPTRIYRFFSHTRRQTSHLLRSHSKASKRWIALFTAGLYILSTPNLQIEDTPGYRWLFIYLTPHTYTDKKRFLQSLGALFTTWAVANSPLLQRPFNAAFAQYLGKISYALYIVHGPLIHIVGYSVTPNVWLHVTGMGSWGYWIGLLLSSAILGVCVAVAADLFYRVVDVRSVRVARWCEEVCFVKG</sequence>
<dbReference type="EMBL" id="MU007041">
    <property type="protein sequence ID" value="KAF2430113.1"/>
    <property type="molecule type" value="Genomic_DNA"/>
</dbReference>
<dbReference type="OrthoDB" id="5819582at2759"/>
<dbReference type="AlphaFoldDB" id="A0A9P4NRJ2"/>
<keyword evidence="4" id="KW-1185">Reference proteome</keyword>
<dbReference type="Proteomes" id="UP000800235">
    <property type="component" value="Unassembled WGS sequence"/>
</dbReference>
<keyword evidence="1" id="KW-1133">Transmembrane helix</keyword>
<name>A0A9P4NRJ2_9PEZI</name>
<protein>
    <recommendedName>
        <fullName evidence="2">Acyltransferase 3 domain-containing protein</fullName>
    </recommendedName>
</protein>
<dbReference type="Pfam" id="PF01757">
    <property type="entry name" value="Acyl_transf_3"/>
    <property type="match status" value="1"/>
</dbReference>